<dbReference type="Proteomes" id="UP000317652">
    <property type="component" value="Unassembled WGS sequence"/>
</dbReference>
<keyword evidence="5" id="KW-1185">Reference proteome</keyword>
<feature type="compositionally biased region" description="Basic and acidic residues" evidence="1">
    <location>
        <begin position="71"/>
        <end position="82"/>
    </location>
</feature>
<accession>A0A564JYR3</accession>
<evidence type="ECO:0000313" key="6">
    <source>
        <dbReference type="Proteomes" id="UP000318370"/>
    </source>
</evidence>
<dbReference type="AlphaFoldDB" id="A0A564JYR3"/>
<protein>
    <submittedName>
        <fullName evidence="3">Uncharacterized protein</fullName>
    </submittedName>
</protein>
<evidence type="ECO:0000313" key="3">
    <source>
        <dbReference type="EMBL" id="VUS31400.1"/>
    </source>
</evidence>
<keyword evidence="2" id="KW-0732">Signal</keyword>
<name>A0A564JYR3_9ENTR</name>
<evidence type="ECO:0000256" key="2">
    <source>
        <dbReference type="SAM" id="SignalP"/>
    </source>
</evidence>
<sequence length="93" mass="10914">MKSSTCRLLAGTIMSIAATSAQALKAPEVDLRDPKVWEEKTVNPLSENQQPCEVFSSPDCVTLWEDQKSDIQRERERREQRRWQNGYDKMWRE</sequence>
<evidence type="ECO:0000313" key="5">
    <source>
        <dbReference type="Proteomes" id="UP000317652"/>
    </source>
</evidence>
<evidence type="ECO:0000256" key="1">
    <source>
        <dbReference type="SAM" id="MobiDB-lite"/>
    </source>
</evidence>
<dbReference type="EMBL" id="CABGGS010000034">
    <property type="protein sequence ID" value="VUS61881.1"/>
    <property type="molecule type" value="Genomic_DNA"/>
</dbReference>
<proteinExistence type="predicted"/>
<dbReference type="EMBL" id="CABGHF010000001">
    <property type="protein sequence ID" value="VUS31400.1"/>
    <property type="molecule type" value="Genomic_DNA"/>
</dbReference>
<gene>
    <name evidence="3" type="ORF">SB6408_00382</name>
    <name evidence="4" type="ORF">SB6411_01913</name>
</gene>
<feature type="chain" id="PRO_5022016196" evidence="2">
    <location>
        <begin position="24"/>
        <end position="93"/>
    </location>
</feature>
<feature type="region of interest" description="Disordered" evidence="1">
    <location>
        <begin position="71"/>
        <end position="93"/>
    </location>
</feature>
<feature type="signal peptide" evidence="2">
    <location>
        <begin position="1"/>
        <end position="23"/>
    </location>
</feature>
<dbReference type="Proteomes" id="UP000318370">
    <property type="component" value="Unassembled WGS sequence"/>
</dbReference>
<evidence type="ECO:0000313" key="4">
    <source>
        <dbReference type="EMBL" id="VUS61881.1"/>
    </source>
</evidence>
<organism evidence="3 6">
    <name type="scientific">Klebsiella spallanzanii</name>
    <dbReference type="NCBI Taxonomy" id="2587528"/>
    <lineage>
        <taxon>Bacteria</taxon>
        <taxon>Pseudomonadati</taxon>
        <taxon>Pseudomonadota</taxon>
        <taxon>Gammaproteobacteria</taxon>
        <taxon>Enterobacterales</taxon>
        <taxon>Enterobacteriaceae</taxon>
        <taxon>Klebsiella/Raoultella group</taxon>
        <taxon>Klebsiella</taxon>
    </lineage>
</organism>
<reference evidence="5 6" key="1">
    <citation type="submission" date="2019-07" db="EMBL/GenBank/DDBJ databases">
        <authorList>
            <person name="Brisse S."/>
            <person name="Rodrigues C."/>
            <person name="Thorpe H."/>
        </authorList>
    </citation>
    <scope>NUCLEOTIDE SEQUENCE [LARGE SCALE GENOMIC DNA]</scope>
    <source>
        <strain evidence="3">SB6408</strain>
        <strain evidence="4">SB6411</strain>
    </source>
</reference>
<dbReference type="RefSeq" id="WP_142461676.1">
    <property type="nucleotide sequence ID" value="NZ_CABGGS010000034.1"/>
</dbReference>